<dbReference type="Proteomes" id="UP000070700">
    <property type="component" value="Unassembled WGS sequence"/>
</dbReference>
<dbReference type="RefSeq" id="XP_018075581.1">
    <property type="nucleotide sequence ID" value="XM_018221849.1"/>
</dbReference>
<dbReference type="InParanoid" id="A0A194XM61"/>
<evidence type="ECO:0000313" key="1">
    <source>
        <dbReference type="EMBL" id="KUJ21226.1"/>
    </source>
</evidence>
<dbReference type="OrthoDB" id="5428890at2759"/>
<accession>A0A194XM61</accession>
<organism evidence="1 2">
    <name type="scientific">Mollisia scopiformis</name>
    <name type="common">Conifer needle endophyte fungus</name>
    <name type="synonym">Phialocephala scopiformis</name>
    <dbReference type="NCBI Taxonomy" id="149040"/>
    <lineage>
        <taxon>Eukaryota</taxon>
        <taxon>Fungi</taxon>
        <taxon>Dikarya</taxon>
        <taxon>Ascomycota</taxon>
        <taxon>Pezizomycotina</taxon>
        <taxon>Leotiomycetes</taxon>
        <taxon>Helotiales</taxon>
        <taxon>Mollisiaceae</taxon>
        <taxon>Mollisia</taxon>
    </lineage>
</organism>
<keyword evidence="2" id="KW-1185">Reference proteome</keyword>
<sequence>MSSVPLHRIDQLQGSLRKTPNTPTFSLAVTRTIWTTGPPMPGFQLRDKEYRSYFVHIYKELTAAACSGDSQIPDLTHKQILEIVQQLKVHPCTKSEAQDFFRSASNNNDAQRIERAVILAAGLLVPLNFKAGGGARRGATVSWENNDTLSQMAEKEFAARLQTSSAARTKCPSCNRVTKFPRSFNARQLTRIAGFEIIWTNNLLDHLLLEDDDGTLKVYIFHQAKILEHHLSLANTIIPSKLSKETLHTLAMLIPRSDRRVRKWYKGLQKTHVLDPGVLSLEYLKPELRDIDHFKFWGD</sequence>
<evidence type="ECO:0000313" key="2">
    <source>
        <dbReference type="Proteomes" id="UP000070700"/>
    </source>
</evidence>
<dbReference type="AlphaFoldDB" id="A0A194XM61"/>
<gene>
    <name evidence="1" type="ORF">LY89DRAFT_770466</name>
</gene>
<dbReference type="GeneID" id="28831575"/>
<dbReference type="EMBL" id="KQ947408">
    <property type="protein sequence ID" value="KUJ21226.1"/>
    <property type="molecule type" value="Genomic_DNA"/>
</dbReference>
<protein>
    <submittedName>
        <fullName evidence="1">Uncharacterized protein</fullName>
    </submittedName>
</protein>
<reference evidence="1 2" key="1">
    <citation type="submission" date="2015-10" db="EMBL/GenBank/DDBJ databases">
        <title>Full genome of DAOMC 229536 Phialocephala scopiformis, a fungal endophyte of spruce producing the potent anti-insectan compound rugulosin.</title>
        <authorList>
            <consortium name="DOE Joint Genome Institute"/>
            <person name="Walker A.K."/>
            <person name="Frasz S.L."/>
            <person name="Seifert K.A."/>
            <person name="Miller J.D."/>
            <person name="Mondo S.J."/>
            <person name="Labutti K."/>
            <person name="Lipzen A."/>
            <person name="Dockter R."/>
            <person name="Kennedy M."/>
            <person name="Grigoriev I.V."/>
            <person name="Spatafora J.W."/>
        </authorList>
    </citation>
    <scope>NUCLEOTIDE SEQUENCE [LARGE SCALE GENOMIC DNA]</scope>
    <source>
        <strain evidence="1 2">CBS 120377</strain>
    </source>
</reference>
<proteinExistence type="predicted"/>
<dbReference type="KEGG" id="psco:LY89DRAFT_770466"/>
<name>A0A194XM61_MOLSC</name>